<dbReference type="EMBL" id="BJYZ01000067">
    <property type="protein sequence ID" value="GEO43203.1"/>
    <property type="molecule type" value="Genomic_DNA"/>
</dbReference>
<proteinExistence type="predicted"/>
<dbReference type="Proteomes" id="UP000321523">
    <property type="component" value="Unassembled WGS sequence"/>
</dbReference>
<gene>
    <name evidence="1" type="ORF">SAE02_73510</name>
</gene>
<sequence>MEANTVYNNQKLRSSQHIFPKGCVREAPSYLQQTSSPSPPTLCYAPLHPKRHFGWIHKPALPCDLTGSE</sequence>
<comment type="caution">
    <text evidence="1">The sequence shown here is derived from an EMBL/GenBank/DDBJ whole genome shotgun (WGS) entry which is preliminary data.</text>
</comment>
<protein>
    <submittedName>
        <fullName evidence="1">Uncharacterized protein</fullName>
    </submittedName>
</protein>
<reference evidence="1 2" key="1">
    <citation type="submission" date="2019-07" db="EMBL/GenBank/DDBJ databases">
        <title>Whole genome shotgun sequence of Skermanella aerolata NBRC 106429.</title>
        <authorList>
            <person name="Hosoyama A."/>
            <person name="Uohara A."/>
            <person name="Ohji S."/>
            <person name="Ichikawa N."/>
        </authorList>
    </citation>
    <scope>NUCLEOTIDE SEQUENCE [LARGE SCALE GENOMIC DNA]</scope>
    <source>
        <strain evidence="1 2">NBRC 106429</strain>
    </source>
</reference>
<evidence type="ECO:0000313" key="2">
    <source>
        <dbReference type="Proteomes" id="UP000321523"/>
    </source>
</evidence>
<organism evidence="1 2">
    <name type="scientific">Skermanella aerolata</name>
    <dbReference type="NCBI Taxonomy" id="393310"/>
    <lineage>
        <taxon>Bacteria</taxon>
        <taxon>Pseudomonadati</taxon>
        <taxon>Pseudomonadota</taxon>
        <taxon>Alphaproteobacteria</taxon>
        <taxon>Rhodospirillales</taxon>
        <taxon>Azospirillaceae</taxon>
        <taxon>Skermanella</taxon>
    </lineage>
</organism>
<accession>A0A512E397</accession>
<name>A0A512E397_9PROT</name>
<keyword evidence="2" id="KW-1185">Reference proteome</keyword>
<evidence type="ECO:0000313" key="1">
    <source>
        <dbReference type="EMBL" id="GEO43203.1"/>
    </source>
</evidence>
<dbReference type="AlphaFoldDB" id="A0A512E397"/>